<feature type="region of interest" description="Disordered" evidence="2">
    <location>
        <begin position="336"/>
        <end position="430"/>
    </location>
</feature>
<evidence type="ECO:0000313" key="4">
    <source>
        <dbReference type="EMBL" id="JAG64435.1"/>
    </source>
</evidence>
<feature type="compositionally biased region" description="Basic and acidic residues" evidence="2">
    <location>
        <begin position="45"/>
        <end position="59"/>
    </location>
</feature>
<reference evidence="3" key="1">
    <citation type="journal article" date="2014" name="PLoS ONE">
        <title>Transcriptome-Based Identification of ABC Transporters in the Western Tarnished Plant Bug Lygus hesperus.</title>
        <authorList>
            <person name="Hull J.J."/>
            <person name="Chaney K."/>
            <person name="Geib S.M."/>
            <person name="Fabrick J.A."/>
            <person name="Brent C.S."/>
            <person name="Walsh D."/>
            <person name="Lavine L.C."/>
        </authorList>
    </citation>
    <scope>NUCLEOTIDE SEQUENCE</scope>
</reference>
<protein>
    <submittedName>
        <fullName evidence="3">Kinesin heavy chain</fullName>
    </submittedName>
</protein>
<reference evidence="3" key="2">
    <citation type="submission" date="2014-07" db="EMBL/GenBank/DDBJ databases">
        <authorList>
            <person name="Hull J."/>
        </authorList>
    </citation>
    <scope>NUCLEOTIDE SEQUENCE</scope>
</reference>
<reference evidence="4" key="3">
    <citation type="submission" date="2014-09" db="EMBL/GenBank/DDBJ databases">
        <authorList>
            <person name="Magalhaes I.L.F."/>
            <person name="Oliveira U."/>
            <person name="Santos F.R."/>
            <person name="Vidigal T.H.D.A."/>
            <person name="Brescovit A.D."/>
            <person name="Santos A.J."/>
        </authorList>
    </citation>
    <scope>NUCLEOTIDE SEQUENCE</scope>
</reference>
<feature type="region of interest" description="Disordered" evidence="2">
    <location>
        <begin position="256"/>
        <end position="283"/>
    </location>
</feature>
<gene>
    <name evidence="3" type="primary">KINH_1</name>
    <name evidence="3" type="ORF">CM83_98679</name>
</gene>
<evidence type="ECO:0000256" key="1">
    <source>
        <dbReference type="SAM" id="Coils"/>
    </source>
</evidence>
<organism evidence="3">
    <name type="scientific">Lygus hesperus</name>
    <name type="common">Western plant bug</name>
    <dbReference type="NCBI Taxonomy" id="30085"/>
    <lineage>
        <taxon>Eukaryota</taxon>
        <taxon>Metazoa</taxon>
        <taxon>Ecdysozoa</taxon>
        <taxon>Arthropoda</taxon>
        <taxon>Hexapoda</taxon>
        <taxon>Insecta</taxon>
        <taxon>Pterygota</taxon>
        <taxon>Neoptera</taxon>
        <taxon>Paraneoptera</taxon>
        <taxon>Hemiptera</taxon>
        <taxon>Heteroptera</taxon>
        <taxon>Panheteroptera</taxon>
        <taxon>Cimicomorpha</taxon>
        <taxon>Miridae</taxon>
        <taxon>Mirini</taxon>
        <taxon>Lygus</taxon>
    </lineage>
</organism>
<feature type="compositionally biased region" description="Basic and acidic residues" evidence="2">
    <location>
        <begin position="416"/>
        <end position="430"/>
    </location>
</feature>
<feature type="region of interest" description="Disordered" evidence="2">
    <location>
        <begin position="1"/>
        <end position="59"/>
    </location>
</feature>
<feature type="compositionally biased region" description="Polar residues" evidence="2">
    <location>
        <begin position="384"/>
        <end position="404"/>
    </location>
</feature>
<proteinExistence type="predicted"/>
<feature type="coiled-coil region" evidence="1">
    <location>
        <begin position="153"/>
        <end position="187"/>
    </location>
</feature>
<evidence type="ECO:0000313" key="3">
    <source>
        <dbReference type="EMBL" id="JAG01892.1"/>
    </source>
</evidence>
<dbReference type="EMBL" id="GBHO01041712">
    <property type="protein sequence ID" value="JAG01892.1"/>
    <property type="molecule type" value="Transcribed_RNA"/>
</dbReference>
<keyword evidence="1" id="KW-0175">Coiled coil</keyword>
<accession>A0A0A9W0D5</accession>
<dbReference type="AlphaFoldDB" id="A0A0A9W0D5"/>
<dbReference type="EMBL" id="GBRD01001386">
    <property type="protein sequence ID" value="JAG64435.1"/>
    <property type="molecule type" value="Transcribed_RNA"/>
</dbReference>
<feature type="compositionally biased region" description="Polar residues" evidence="2">
    <location>
        <begin position="343"/>
        <end position="352"/>
    </location>
</feature>
<feature type="compositionally biased region" description="Basic and acidic residues" evidence="2">
    <location>
        <begin position="357"/>
        <end position="372"/>
    </location>
</feature>
<evidence type="ECO:0000256" key="2">
    <source>
        <dbReference type="SAM" id="MobiDB-lite"/>
    </source>
</evidence>
<sequence>MEEKRKVAENPLEDGGIGETVSAMETREGTSSTPAETSSDDEEKTDQGAKVDNADQKPEIHNELDEQIQEMIAKLEEMGPTISRYQYDEASNEVVRLASEMKEKAMSTMIHHLQMVDFKNSQNVLNESRLPQQAAYRSNSKASASFCEIEKRLKELEKQSNKFARRIKEHKREQATTLEMMQTLEARAFLEEQKDFIKNMLSRVPTENDLQNLETIRLMLMERKRAESRIQLLNMRASALDRAMGAIAKSSWFVRAGQSSSTNDRPDPRDLNPALGSNRDITSNRDIFGNHDIISSSHDIISSSRDIDTGSSSHGSKLLPDFTKMSVAKREAFLSKHFDGRSSDSPNGSQRGNAKKTKTETPRILEDSKDYDVLNVWSDESGKSNENSGITIVTMNSEETANSTREPKARTSAPKDPSDVETERHPDVTK</sequence>
<name>A0A0A9W0D5_LYGHE</name>